<feature type="compositionally biased region" description="Low complexity" evidence="1">
    <location>
        <begin position="297"/>
        <end position="313"/>
    </location>
</feature>
<keyword evidence="2" id="KW-0472">Membrane</keyword>
<evidence type="ECO:0000256" key="3">
    <source>
        <dbReference type="SAM" id="SignalP"/>
    </source>
</evidence>
<feature type="region of interest" description="Disordered" evidence="1">
    <location>
        <begin position="197"/>
        <end position="338"/>
    </location>
</feature>
<keyword evidence="5" id="KW-1185">Reference proteome</keyword>
<reference evidence="4 5" key="1">
    <citation type="submission" date="2024-10" db="EMBL/GenBank/DDBJ databases">
        <title>The Natural Products Discovery Center: Release of the First 8490 Sequenced Strains for Exploring Actinobacteria Biosynthetic Diversity.</title>
        <authorList>
            <person name="Kalkreuter E."/>
            <person name="Kautsar S.A."/>
            <person name="Yang D."/>
            <person name="Bader C.D."/>
            <person name="Teijaro C.N."/>
            <person name="Fluegel L."/>
            <person name="Davis C.M."/>
            <person name="Simpson J.R."/>
            <person name="Lauterbach L."/>
            <person name="Steele A.D."/>
            <person name="Gui C."/>
            <person name="Meng S."/>
            <person name="Li G."/>
            <person name="Viehrig K."/>
            <person name="Ye F."/>
            <person name="Su P."/>
            <person name="Kiefer A.F."/>
            <person name="Nichols A."/>
            <person name="Cepeda A.J."/>
            <person name="Yan W."/>
            <person name="Fan B."/>
            <person name="Jiang Y."/>
            <person name="Adhikari A."/>
            <person name="Zheng C.-J."/>
            <person name="Schuster L."/>
            <person name="Cowan T.M."/>
            <person name="Smanski M.J."/>
            <person name="Chevrette M.G."/>
            <person name="De Carvalho L.P.S."/>
            <person name="Shen B."/>
        </authorList>
    </citation>
    <scope>NUCLEOTIDE SEQUENCE [LARGE SCALE GENOMIC DNA]</scope>
    <source>
        <strain evidence="4 5">NPDC050545</strain>
    </source>
</reference>
<name>A0ABW7YXC2_9ACTN</name>
<keyword evidence="2" id="KW-1133">Transmembrane helix</keyword>
<feature type="signal peptide" evidence="3">
    <location>
        <begin position="1"/>
        <end position="32"/>
    </location>
</feature>
<comment type="caution">
    <text evidence="4">The sequence shown here is derived from an EMBL/GenBank/DDBJ whole genome shotgun (WGS) entry which is preliminary data.</text>
</comment>
<feature type="transmembrane region" description="Helical" evidence="2">
    <location>
        <begin position="366"/>
        <end position="385"/>
    </location>
</feature>
<organism evidence="4 5">
    <name type="scientific">Nonomuraea typhae</name>
    <dbReference type="NCBI Taxonomy" id="2603600"/>
    <lineage>
        <taxon>Bacteria</taxon>
        <taxon>Bacillati</taxon>
        <taxon>Actinomycetota</taxon>
        <taxon>Actinomycetes</taxon>
        <taxon>Streptosporangiales</taxon>
        <taxon>Streptosporangiaceae</taxon>
        <taxon>Nonomuraea</taxon>
    </lineage>
</organism>
<sequence length="397" mass="40085">MFGRRRPRGVAAAVGAGALMLATLSTVTAAMASDVSLVFDRLDDPDRELGKWVRTGDVLRFRVRLAGEAGDARLAVAASPGEALSAVACFPAPPSSPVAGAVPSPSPSPSLDGAVLPGSVPPQVVVTRGAEVCQLGKVAGERVVDVRLTVPHGVTEVVLAVVAQVRGSSGLATLSGSARTAVGARLMDSAGVPVRDSAGVVAPPAQDSAGTAVPPDPVKPPSAPAVPVRPGNSRAETKQHKHRGPGTGKQGSGHPTGGMPSGGYADSGMSPYISGSVPQPIVAQPQQPVVQPPQPVTQPQQLAAQPPQLGPPQNLWDDPNLRLPQAAPTPAPAAPAAGAPLPRQIAVAHRRLEPGKPLQLLTGPRGVPVTAGGIGVLLTALWLAARTQRRRIARSGG</sequence>
<protein>
    <submittedName>
        <fullName evidence="4">Uncharacterized protein</fullName>
    </submittedName>
</protein>
<feature type="compositionally biased region" description="Low complexity" evidence="1">
    <location>
        <begin position="277"/>
        <end position="289"/>
    </location>
</feature>
<dbReference type="RefSeq" id="WP_397084551.1">
    <property type="nucleotide sequence ID" value="NZ_JBITGY010000006.1"/>
</dbReference>
<feature type="compositionally biased region" description="Gly residues" evidence="1">
    <location>
        <begin position="245"/>
        <end position="261"/>
    </location>
</feature>
<evidence type="ECO:0000256" key="1">
    <source>
        <dbReference type="SAM" id="MobiDB-lite"/>
    </source>
</evidence>
<keyword evidence="2" id="KW-0812">Transmembrane</keyword>
<dbReference type="EMBL" id="JBITGY010000006">
    <property type="protein sequence ID" value="MFI6500572.1"/>
    <property type="molecule type" value="Genomic_DNA"/>
</dbReference>
<evidence type="ECO:0000313" key="4">
    <source>
        <dbReference type="EMBL" id="MFI6500572.1"/>
    </source>
</evidence>
<feature type="compositionally biased region" description="Pro residues" evidence="1">
    <location>
        <begin position="214"/>
        <end position="224"/>
    </location>
</feature>
<dbReference type="Proteomes" id="UP001612741">
    <property type="component" value="Unassembled WGS sequence"/>
</dbReference>
<evidence type="ECO:0000256" key="2">
    <source>
        <dbReference type="SAM" id="Phobius"/>
    </source>
</evidence>
<proteinExistence type="predicted"/>
<keyword evidence="3" id="KW-0732">Signal</keyword>
<evidence type="ECO:0000313" key="5">
    <source>
        <dbReference type="Proteomes" id="UP001612741"/>
    </source>
</evidence>
<feature type="chain" id="PRO_5046992472" evidence="3">
    <location>
        <begin position="33"/>
        <end position="397"/>
    </location>
</feature>
<gene>
    <name evidence="4" type="ORF">ACIBG2_24560</name>
</gene>
<accession>A0ABW7YXC2</accession>